<reference evidence="1" key="1">
    <citation type="journal article" date="2019" name="bioRxiv">
        <title>The Genome of the Zebra Mussel, Dreissena polymorpha: A Resource for Invasive Species Research.</title>
        <authorList>
            <person name="McCartney M.A."/>
            <person name="Auch B."/>
            <person name="Kono T."/>
            <person name="Mallez S."/>
            <person name="Zhang Y."/>
            <person name="Obille A."/>
            <person name="Becker A."/>
            <person name="Abrahante J.E."/>
            <person name="Garbe J."/>
            <person name="Badalamenti J.P."/>
            <person name="Herman A."/>
            <person name="Mangelson H."/>
            <person name="Liachko I."/>
            <person name="Sullivan S."/>
            <person name="Sone E.D."/>
            <person name="Koren S."/>
            <person name="Silverstein K.A.T."/>
            <person name="Beckman K.B."/>
            <person name="Gohl D.M."/>
        </authorList>
    </citation>
    <scope>NUCLEOTIDE SEQUENCE</scope>
    <source>
        <strain evidence="1">Duluth1</strain>
        <tissue evidence="1">Whole animal</tissue>
    </source>
</reference>
<comment type="caution">
    <text evidence="1">The sequence shown here is derived from an EMBL/GenBank/DDBJ whole genome shotgun (WGS) entry which is preliminary data.</text>
</comment>
<proteinExistence type="predicted"/>
<keyword evidence="2" id="KW-1185">Reference proteome</keyword>
<name>A0A9D3YXA3_DREPO</name>
<dbReference type="EMBL" id="JAIWYP010000014">
    <property type="protein sequence ID" value="KAH3708793.1"/>
    <property type="molecule type" value="Genomic_DNA"/>
</dbReference>
<dbReference type="AlphaFoldDB" id="A0A9D3YXA3"/>
<organism evidence="1 2">
    <name type="scientific">Dreissena polymorpha</name>
    <name type="common">Zebra mussel</name>
    <name type="synonym">Mytilus polymorpha</name>
    <dbReference type="NCBI Taxonomy" id="45954"/>
    <lineage>
        <taxon>Eukaryota</taxon>
        <taxon>Metazoa</taxon>
        <taxon>Spiralia</taxon>
        <taxon>Lophotrochozoa</taxon>
        <taxon>Mollusca</taxon>
        <taxon>Bivalvia</taxon>
        <taxon>Autobranchia</taxon>
        <taxon>Heteroconchia</taxon>
        <taxon>Euheterodonta</taxon>
        <taxon>Imparidentia</taxon>
        <taxon>Neoheterodontei</taxon>
        <taxon>Myida</taxon>
        <taxon>Dreissenoidea</taxon>
        <taxon>Dreissenidae</taxon>
        <taxon>Dreissena</taxon>
    </lineage>
</organism>
<dbReference type="Proteomes" id="UP000828390">
    <property type="component" value="Unassembled WGS sequence"/>
</dbReference>
<accession>A0A9D3YXA3</accession>
<evidence type="ECO:0000313" key="1">
    <source>
        <dbReference type="EMBL" id="KAH3708793.1"/>
    </source>
</evidence>
<protein>
    <submittedName>
        <fullName evidence="1">Uncharacterized protein</fullName>
    </submittedName>
</protein>
<sequence length="66" mass="7591">MFGRHPKLAIDALLGLSSETDENVSKHEYVRKLKERLYCAYKKAEEFAKNANSGDKRRYDARAKAT</sequence>
<evidence type="ECO:0000313" key="2">
    <source>
        <dbReference type="Proteomes" id="UP000828390"/>
    </source>
</evidence>
<gene>
    <name evidence="1" type="ORF">DPMN_068252</name>
</gene>
<reference evidence="1" key="2">
    <citation type="submission" date="2020-11" db="EMBL/GenBank/DDBJ databases">
        <authorList>
            <person name="McCartney M.A."/>
            <person name="Auch B."/>
            <person name="Kono T."/>
            <person name="Mallez S."/>
            <person name="Becker A."/>
            <person name="Gohl D.M."/>
            <person name="Silverstein K.A.T."/>
            <person name="Koren S."/>
            <person name="Bechman K.B."/>
            <person name="Herman A."/>
            <person name="Abrahante J.E."/>
            <person name="Garbe J."/>
        </authorList>
    </citation>
    <scope>NUCLEOTIDE SEQUENCE</scope>
    <source>
        <strain evidence="1">Duluth1</strain>
        <tissue evidence="1">Whole animal</tissue>
    </source>
</reference>